<accession>A0A382HQ41</accession>
<sequence length="36" mass="4415">MYNTIWFVLQELGKVVECVCEGYKYLHLFTEWWDNG</sequence>
<reference evidence="1" key="1">
    <citation type="submission" date="2018-05" db="EMBL/GenBank/DDBJ databases">
        <authorList>
            <person name="Lanie J.A."/>
            <person name="Ng W.-L."/>
            <person name="Kazmierczak K.M."/>
            <person name="Andrzejewski T.M."/>
            <person name="Davidsen T.M."/>
            <person name="Wayne K.J."/>
            <person name="Tettelin H."/>
            <person name="Glass J.I."/>
            <person name="Rusch D."/>
            <person name="Podicherti R."/>
            <person name="Tsui H.-C.T."/>
            <person name="Winkler M.E."/>
        </authorList>
    </citation>
    <scope>NUCLEOTIDE SEQUENCE</scope>
</reference>
<evidence type="ECO:0000313" key="1">
    <source>
        <dbReference type="EMBL" id="SVB88763.1"/>
    </source>
</evidence>
<protein>
    <submittedName>
        <fullName evidence="1">Uncharacterized protein</fullName>
    </submittedName>
</protein>
<organism evidence="1">
    <name type="scientific">marine metagenome</name>
    <dbReference type="NCBI Taxonomy" id="408172"/>
    <lineage>
        <taxon>unclassified sequences</taxon>
        <taxon>metagenomes</taxon>
        <taxon>ecological metagenomes</taxon>
    </lineage>
</organism>
<dbReference type="EMBL" id="UINC01062291">
    <property type="protein sequence ID" value="SVB88763.1"/>
    <property type="molecule type" value="Genomic_DNA"/>
</dbReference>
<gene>
    <name evidence="1" type="ORF">METZ01_LOCUS241617</name>
</gene>
<proteinExistence type="predicted"/>
<dbReference type="AlphaFoldDB" id="A0A382HQ41"/>
<name>A0A382HQ41_9ZZZZ</name>